<dbReference type="CDD" id="cd03443">
    <property type="entry name" value="PaaI_thioesterase"/>
    <property type="match status" value="1"/>
</dbReference>
<dbReference type="InterPro" id="IPR006683">
    <property type="entry name" value="Thioestr_dom"/>
</dbReference>
<dbReference type="GO" id="GO:0016790">
    <property type="term" value="F:thiolester hydrolase activity"/>
    <property type="evidence" value="ECO:0007669"/>
    <property type="project" value="UniProtKB-ARBA"/>
</dbReference>
<organism evidence="2 3">
    <name type="scientific">Sphingomonas turrisvirgatae</name>
    <dbReference type="NCBI Taxonomy" id="1888892"/>
    <lineage>
        <taxon>Bacteria</taxon>
        <taxon>Pseudomonadati</taxon>
        <taxon>Pseudomonadota</taxon>
        <taxon>Alphaproteobacteria</taxon>
        <taxon>Sphingomonadales</taxon>
        <taxon>Sphingomonadaceae</taxon>
        <taxon>Sphingomonas</taxon>
    </lineage>
</organism>
<dbReference type="EMBL" id="MDDS01000014">
    <property type="protein sequence ID" value="ODP38442.1"/>
    <property type="molecule type" value="Genomic_DNA"/>
</dbReference>
<evidence type="ECO:0000313" key="3">
    <source>
        <dbReference type="Proteomes" id="UP000094487"/>
    </source>
</evidence>
<dbReference type="RefSeq" id="WP_069319874.1">
    <property type="nucleotide sequence ID" value="NZ_MDDS01000014.1"/>
</dbReference>
<feature type="domain" description="Thioesterase" evidence="1">
    <location>
        <begin position="56"/>
        <end position="122"/>
    </location>
</feature>
<dbReference type="SUPFAM" id="SSF54637">
    <property type="entry name" value="Thioesterase/thiol ester dehydrase-isomerase"/>
    <property type="match status" value="1"/>
</dbReference>
<comment type="caution">
    <text evidence="2">The sequence shown here is derived from an EMBL/GenBank/DDBJ whole genome shotgun (WGS) entry which is preliminary data.</text>
</comment>
<keyword evidence="3" id="KW-1185">Reference proteome</keyword>
<dbReference type="OrthoDB" id="5741080at2"/>
<dbReference type="AlphaFoldDB" id="A0A1E3LX97"/>
<sequence length="140" mass="15019">MTDQPDIPEGYGYEPSVSAFINHIGHVYSRRASGPNGDEVWAALRIEAHHVNAWNLCHGAVMASMAEIGTAGPGWDPEGPPVVAIEMSMQFIGAPKLGELLEVRGILVKRTRSLVFTRAEAEVGGKPIFIATSVQKVIGN</sequence>
<evidence type="ECO:0000259" key="1">
    <source>
        <dbReference type="Pfam" id="PF03061"/>
    </source>
</evidence>
<accession>A0A1E3LX97</accession>
<dbReference type="Pfam" id="PF03061">
    <property type="entry name" value="4HBT"/>
    <property type="match status" value="1"/>
</dbReference>
<evidence type="ECO:0000313" key="2">
    <source>
        <dbReference type="EMBL" id="ODP38442.1"/>
    </source>
</evidence>
<dbReference type="Gene3D" id="3.10.129.10">
    <property type="entry name" value="Hotdog Thioesterase"/>
    <property type="match status" value="1"/>
</dbReference>
<dbReference type="InterPro" id="IPR029069">
    <property type="entry name" value="HotDog_dom_sf"/>
</dbReference>
<gene>
    <name evidence="2" type="ORF">BFL28_13755</name>
</gene>
<dbReference type="Proteomes" id="UP000094487">
    <property type="component" value="Unassembled WGS sequence"/>
</dbReference>
<protein>
    <recommendedName>
        <fullName evidence="1">Thioesterase domain-containing protein</fullName>
    </recommendedName>
</protein>
<reference evidence="2 3" key="1">
    <citation type="submission" date="2016-08" db="EMBL/GenBank/DDBJ databases">
        <title>Draft genome of the agarase producing Sphingomonas sp. MCT13.</title>
        <authorList>
            <person name="D'Andrea M.M."/>
            <person name="Rossolini G.M."/>
            <person name="Thaller M.C."/>
        </authorList>
    </citation>
    <scope>NUCLEOTIDE SEQUENCE [LARGE SCALE GENOMIC DNA]</scope>
    <source>
        <strain evidence="2 3">MCT13</strain>
    </source>
</reference>
<proteinExistence type="predicted"/>
<dbReference type="STRING" id="1888892.BFL28_13755"/>
<name>A0A1E3LX97_9SPHN</name>